<dbReference type="PRINTS" id="PR00455">
    <property type="entry name" value="HTHTETR"/>
</dbReference>
<name>A0ABM9LY90_9MYCO</name>
<keyword evidence="3" id="KW-0804">Transcription</keyword>
<dbReference type="EMBL" id="OY726398">
    <property type="protein sequence ID" value="CAJ1506757.1"/>
    <property type="molecule type" value="Genomic_DNA"/>
</dbReference>
<feature type="domain" description="HTH tetR-type" evidence="5">
    <location>
        <begin position="37"/>
        <end position="97"/>
    </location>
</feature>
<accession>A0ABM9LY90</accession>
<dbReference type="InterPro" id="IPR050109">
    <property type="entry name" value="HTH-type_TetR-like_transc_reg"/>
</dbReference>
<sequence length="238" mass="25970">MAGSAPVKINIDYLFYVLNDGRVPPTKPRRTQAERTAETRHALLNATLDALVEVGFKGTTTTEVARRAGVSVGALQGHFPTKVGLLTAAIEFSLNRRIEEFEVLMAGLDPSADKIDEAFDLLWSMFSGPTFTATHELWVAARTDRELAPAVIETDRQFAEACERVYDQLLGPADPADVGAPRSRIGLQMAFVLMNGLAMSRSIEGHEPVATNDILETFKMLVRPLATGFAGPQPERES</sequence>
<dbReference type="Gene3D" id="1.10.357.10">
    <property type="entry name" value="Tetracycline Repressor, domain 2"/>
    <property type="match status" value="1"/>
</dbReference>
<evidence type="ECO:0000256" key="4">
    <source>
        <dbReference type="PROSITE-ProRule" id="PRU00335"/>
    </source>
</evidence>
<feature type="DNA-binding region" description="H-T-H motif" evidence="4">
    <location>
        <begin position="60"/>
        <end position="79"/>
    </location>
</feature>
<reference evidence="6 7" key="1">
    <citation type="submission" date="2023-08" db="EMBL/GenBank/DDBJ databases">
        <authorList>
            <person name="Folkvardsen B D."/>
            <person name="Norman A."/>
        </authorList>
    </citation>
    <scope>NUCLEOTIDE SEQUENCE [LARGE SCALE GENOMIC DNA]</scope>
    <source>
        <strain evidence="6 7">Mu0102</strain>
    </source>
</reference>
<evidence type="ECO:0000256" key="3">
    <source>
        <dbReference type="ARBA" id="ARBA00023163"/>
    </source>
</evidence>
<keyword evidence="1" id="KW-0805">Transcription regulation</keyword>
<gene>
    <name evidence="6" type="ORF">MU0102_002843</name>
</gene>
<dbReference type="PANTHER" id="PTHR30055">
    <property type="entry name" value="HTH-TYPE TRANSCRIPTIONAL REGULATOR RUTR"/>
    <property type="match status" value="1"/>
</dbReference>
<evidence type="ECO:0000313" key="6">
    <source>
        <dbReference type="EMBL" id="CAJ1506757.1"/>
    </source>
</evidence>
<proteinExistence type="predicted"/>
<evidence type="ECO:0000256" key="1">
    <source>
        <dbReference type="ARBA" id="ARBA00023015"/>
    </source>
</evidence>
<evidence type="ECO:0000259" key="5">
    <source>
        <dbReference type="PROSITE" id="PS50977"/>
    </source>
</evidence>
<dbReference type="InterPro" id="IPR009057">
    <property type="entry name" value="Homeodomain-like_sf"/>
</dbReference>
<evidence type="ECO:0000256" key="2">
    <source>
        <dbReference type="ARBA" id="ARBA00023125"/>
    </source>
</evidence>
<organism evidence="6 7">
    <name type="scientific">[Mycobacterium] holstebronense</name>
    <dbReference type="NCBI Taxonomy" id="3064288"/>
    <lineage>
        <taxon>Bacteria</taxon>
        <taxon>Bacillati</taxon>
        <taxon>Actinomycetota</taxon>
        <taxon>Actinomycetes</taxon>
        <taxon>Mycobacteriales</taxon>
        <taxon>Mycobacteriaceae</taxon>
        <taxon>Mycolicibacterium</taxon>
    </lineage>
</organism>
<dbReference type="InterPro" id="IPR001647">
    <property type="entry name" value="HTH_TetR"/>
</dbReference>
<protein>
    <submittedName>
        <fullName evidence="6">TetR/AcrR family transcriptional regulator</fullName>
    </submittedName>
</protein>
<dbReference type="Pfam" id="PF00440">
    <property type="entry name" value="TetR_N"/>
    <property type="match status" value="1"/>
</dbReference>
<dbReference type="Proteomes" id="UP001190464">
    <property type="component" value="Chromosome"/>
</dbReference>
<dbReference type="PANTHER" id="PTHR30055:SF234">
    <property type="entry name" value="HTH-TYPE TRANSCRIPTIONAL REGULATOR BETI"/>
    <property type="match status" value="1"/>
</dbReference>
<evidence type="ECO:0000313" key="7">
    <source>
        <dbReference type="Proteomes" id="UP001190464"/>
    </source>
</evidence>
<keyword evidence="2 4" id="KW-0238">DNA-binding</keyword>
<dbReference type="SUPFAM" id="SSF46689">
    <property type="entry name" value="Homeodomain-like"/>
    <property type="match status" value="1"/>
</dbReference>
<dbReference type="RefSeq" id="WP_308483711.1">
    <property type="nucleotide sequence ID" value="NZ_OY726398.1"/>
</dbReference>
<dbReference type="PROSITE" id="PS50977">
    <property type="entry name" value="HTH_TETR_2"/>
    <property type="match status" value="1"/>
</dbReference>
<keyword evidence="7" id="KW-1185">Reference proteome</keyword>